<keyword evidence="3" id="KW-1185">Reference proteome</keyword>
<evidence type="ECO:0000313" key="3">
    <source>
        <dbReference type="Proteomes" id="UP000676169"/>
    </source>
</evidence>
<evidence type="ECO:0000313" key="2">
    <source>
        <dbReference type="EMBL" id="QUE51152.1"/>
    </source>
</evidence>
<dbReference type="InterPro" id="IPR011008">
    <property type="entry name" value="Dimeric_a/b-barrel"/>
</dbReference>
<dbReference type="SMART" id="SM00886">
    <property type="entry name" value="Dabb"/>
    <property type="match status" value="1"/>
</dbReference>
<dbReference type="InterPro" id="IPR013097">
    <property type="entry name" value="Dabb"/>
</dbReference>
<dbReference type="Proteomes" id="UP000676169">
    <property type="component" value="Chromosome"/>
</dbReference>
<organism evidence="2 3">
    <name type="scientific">Luteolibacter ambystomatis</name>
    <dbReference type="NCBI Taxonomy" id="2824561"/>
    <lineage>
        <taxon>Bacteria</taxon>
        <taxon>Pseudomonadati</taxon>
        <taxon>Verrucomicrobiota</taxon>
        <taxon>Verrucomicrobiia</taxon>
        <taxon>Verrucomicrobiales</taxon>
        <taxon>Verrucomicrobiaceae</taxon>
        <taxon>Luteolibacter</taxon>
    </lineage>
</organism>
<evidence type="ECO:0000259" key="1">
    <source>
        <dbReference type="PROSITE" id="PS51502"/>
    </source>
</evidence>
<reference evidence="2" key="1">
    <citation type="submission" date="2021-04" db="EMBL/GenBank/DDBJ databases">
        <title>Luteolibacter sp. 32A isolated from the skin of an Anderson's salamander (Ambystoma andersonii).</title>
        <authorList>
            <person name="Spergser J."/>
            <person name="Busse H.-J."/>
        </authorList>
    </citation>
    <scope>NUCLEOTIDE SEQUENCE</scope>
    <source>
        <strain evidence="2">32A</strain>
    </source>
</reference>
<dbReference type="Pfam" id="PF07876">
    <property type="entry name" value="Dabb"/>
    <property type="match status" value="1"/>
</dbReference>
<dbReference type="KEGG" id="lamb:KBB96_20145"/>
<dbReference type="EMBL" id="CP073100">
    <property type="protein sequence ID" value="QUE51152.1"/>
    <property type="molecule type" value="Genomic_DNA"/>
</dbReference>
<dbReference type="AlphaFoldDB" id="A0A975IZC7"/>
<proteinExistence type="predicted"/>
<dbReference type="SUPFAM" id="SSF54909">
    <property type="entry name" value="Dimeric alpha+beta barrel"/>
    <property type="match status" value="1"/>
</dbReference>
<dbReference type="RefSeq" id="WP_211631291.1">
    <property type="nucleotide sequence ID" value="NZ_CP073100.1"/>
</dbReference>
<feature type="domain" description="Stress-response A/B barrel" evidence="1">
    <location>
        <begin position="2"/>
        <end position="94"/>
    </location>
</feature>
<gene>
    <name evidence="2" type="ORF">KBB96_20145</name>
</gene>
<protein>
    <submittedName>
        <fullName evidence="2">Dabb family protein</fullName>
    </submittedName>
</protein>
<accession>A0A975IZC7</accession>
<dbReference type="PROSITE" id="PS51502">
    <property type="entry name" value="S_R_A_B_BARREL"/>
    <property type="match status" value="1"/>
</dbReference>
<name>A0A975IZC7_9BACT</name>
<dbReference type="Gene3D" id="3.30.70.100">
    <property type="match status" value="1"/>
</dbReference>
<sequence>MISHVVFFQLKPEVDEARVEEMVRTTRSLLLKIPEVLSVKSGRNVDTASEWQFFFNIETESLEKLKITLEDPFHLKFVESVIKPSTTAHFAMDFELDPSKDLRYS</sequence>